<evidence type="ECO:0000313" key="1">
    <source>
        <dbReference type="EMBL" id="RKF19805.1"/>
    </source>
</evidence>
<keyword evidence="2" id="KW-1185">Reference proteome</keyword>
<dbReference type="RefSeq" id="WP_120353810.1">
    <property type="nucleotide sequence ID" value="NZ_RAQO01000004.1"/>
</dbReference>
<dbReference type="Proteomes" id="UP000286482">
    <property type="component" value="Unassembled WGS sequence"/>
</dbReference>
<reference evidence="1 2" key="1">
    <citation type="submission" date="2018-09" db="EMBL/GenBank/DDBJ databases">
        <authorList>
            <person name="Wang Z."/>
        </authorList>
    </citation>
    <scope>NUCLEOTIDE SEQUENCE [LARGE SCALE GENOMIC DNA]</scope>
    <source>
        <strain evidence="1 2">ALS 81</strain>
    </source>
</reference>
<name>A0A420EGG8_9ALTE</name>
<accession>A0A420EGG8</accession>
<comment type="caution">
    <text evidence="1">The sequence shown here is derived from an EMBL/GenBank/DDBJ whole genome shotgun (WGS) entry which is preliminary data.</text>
</comment>
<gene>
    <name evidence="1" type="ORF">DBZ36_04925</name>
</gene>
<sequence>MEALTHDELDFIRGMFTGEDCAESPQLAQKNAGTQALHLSRALAQAKLSLGEFKLWFPIQFTPSDLGYLRPLLACPEVIDMQGLERCWRIDKPTDIKVRSPKRRITTEVLSISSTGLKMRCGAIQTEEFTLLELPQQHRIEIKLRACRNDSDTVAANIIADEHYREKLREYIFGQHQKRFPELY</sequence>
<dbReference type="EMBL" id="RAQO01000004">
    <property type="protein sequence ID" value="RKF19805.1"/>
    <property type="molecule type" value="Genomic_DNA"/>
</dbReference>
<proteinExistence type="predicted"/>
<dbReference type="AlphaFoldDB" id="A0A420EGG8"/>
<evidence type="ECO:0000313" key="2">
    <source>
        <dbReference type="Proteomes" id="UP000286482"/>
    </source>
</evidence>
<protein>
    <submittedName>
        <fullName evidence="1">PilZ domain-containing protein</fullName>
    </submittedName>
</protein>
<dbReference type="OrthoDB" id="6398247at2"/>
<organism evidence="1 2">
    <name type="scientific">Alginatibacterium sediminis</name>
    <dbReference type="NCBI Taxonomy" id="2164068"/>
    <lineage>
        <taxon>Bacteria</taxon>
        <taxon>Pseudomonadati</taxon>
        <taxon>Pseudomonadota</taxon>
        <taxon>Gammaproteobacteria</taxon>
        <taxon>Alteromonadales</taxon>
        <taxon>Alteromonadaceae</taxon>
        <taxon>Alginatibacterium</taxon>
    </lineage>
</organism>